<accession>A0A7S6L110</accession>
<organism evidence="1 2">
    <name type="scientific">Aeromonas phage T7-Ah</name>
    <dbReference type="NCBI Taxonomy" id="2759196"/>
    <lineage>
        <taxon>Viruses</taxon>
        <taxon>Duplodnaviria</taxon>
        <taxon>Heunggongvirae</taxon>
        <taxon>Uroviricota</taxon>
        <taxon>Caudoviricetes</taxon>
        <taxon>Autographivirales</taxon>
        <taxon>Autotranscriptaviridae</taxon>
        <taxon>Studiervirinae</taxon>
        <taxon>Armandvirus</taxon>
        <taxon>Armandvirus T7Ah</taxon>
    </lineage>
</organism>
<proteinExistence type="predicted"/>
<protein>
    <submittedName>
        <fullName evidence="1">Uncharacterized protein</fullName>
    </submittedName>
</protein>
<evidence type="ECO:0000313" key="2">
    <source>
        <dbReference type="Proteomes" id="UP000595970"/>
    </source>
</evidence>
<dbReference type="Proteomes" id="UP000595970">
    <property type="component" value="Segment"/>
</dbReference>
<sequence>MKNMLKRLHDALYKDMVYSVSLDRWFYREGATGEWVE</sequence>
<evidence type="ECO:0000313" key="1">
    <source>
        <dbReference type="EMBL" id="QOC54784.1"/>
    </source>
</evidence>
<keyword evidence="2" id="KW-1185">Reference proteome</keyword>
<reference evidence="1 2" key="1">
    <citation type="journal article" date="2021" name="Arch.">
        <title>Characterization of bacteriophage T7-Ah reveals its lytic activity against a subset of both mesophilic and psychrophilic Aeromonas salmonicida strains.</title>
        <authorList>
            <person name="Leduc G.R."/>
            <person name="Paquet V.E."/>
            <person name="Vincent A.T."/>
            <person name="Charette S.J."/>
        </authorList>
    </citation>
    <scope>NUCLEOTIDE SEQUENCE [LARGE SCALE GENOMIC DNA]</scope>
</reference>
<name>A0A7S6L110_9CAUD</name>
<dbReference type="EMBL" id="MT740748">
    <property type="protein sequence ID" value="QOC54784.1"/>
    <property type="molecule type" value="Genomic_DNA"/>
</dbReference>